<protein>
    <submittedName>
        <fullName evidence="1">Uncharacterized protein</fullName>
    </submittedName>
</protein>
<accession>A0A7R9F2G4</accession>
<organism evidence="1">
    <name type="scientific">Timema bartmani</name>
    <dbReference type="NCBI Taxonomy" id="61472"/>
    <lineage>
        <taxon>Eukaryota</taxon>
        <taxon>Metazoa</taxon>
        <taxon>Ecdysozoa</taxon>
        <taxon>Arthropoda</taxon>
        <taxon>Hexapoda</taxon>
        <taxon>Insecta</taxon>
        <taxon>Pterygota</taxon>
        <taxon>Neoptera</taxon>
        <taxon>Polyneoptera</taxon>
        <taxon>Phasmatodea</taxon>
        <taxon>Timematodea</taxon>
        <taxon>Timematoidea</taxon>
        <taxon>Timematidae</taxon>
        <taxon>Timema</taxon>
    </lineage>
</organism>
<reference evidence="1" key="1">
    <citation type="submission" date="2020-11" db="EMBL/GenBank/DDBJ databases">
        <authorList>
            <person name="Tran Van P."/>
        </authorList>
    </citation>
    <scope>NUCLEOTIDE SEQUENCE</scope>
</reference>
<sequence>MVVDHKQLKLQEEKMRPYDSLRALSGQLPPFPVIRALETYHGQGSREELTVPVVGERSALVALECSIARWLPRAGGWMERGRKHMSCSVILEQYLLQTIPVVGERSALVALECSIARWLPRAGGWMERGRKHMSCSVILEQYLLQTSN</sequence>
<dbReference type="EMBL" id="OD567516">
    <property type="protein sequence ID" value="CAD7445778.1"/>
    <property type="molecule type" value="Genomic_DNA"/>
</dbReference>
<dbReference type="AlphaFoldDB" id="A0A7R9F2G4"/>
<name>A0A7R9F2G4_9NEOP</name>
<evidence type="ECO:0000313" key="1">
    <source>
        <dbReference type="EMBL" id="CAD7445778.1"/>
    </source>
</evidence>
<gene>
    <name evidence="1" type="ORF">TBIB3V08_LOCUS8125</name>
</gene>
<proteinExistence type="predicted"/>